<dbReference type="EMBL" id="AP024238">
    <property type="protein sequence ID" value="BCO29679.1"/>
    <property type="molecule type" value="Genomic_DNA"/>
</dbReference>
<name>A0ABM7MTU9_9BURK</name>
<evidence type="ECO:0000313" key="2">
    <source>
        <dbReference type="Proteomes" id="UP000824366"/>
    </source>
</evidence>
<protein>
    <recommendedName>
        <fullName evidence="3">DUF2917 domain-containing protein</fullName>
    </recommendedName>
</protein>
<evidence type="ECO:0000313" key="1">
    <source>
        <dbReference type="EMBL" id="BCO29679.1"/>
    </source>
</evidence>
<gene>
    <name evidence="1" type="ORF">MIZ03_4603</name>
</gene>
<organism evidence="1 2">
    <name type="scientific">Rhodoferax lithotrophicus</name>
    <dbReference type="NCBI Taxonomy" id="2798804"/>
    <lineage>
        <taxon>Bacteria</taxon>
        <taxon>Pseudomonadati</taxon>
        <taxon>Pseudomonadota</taxon>
        <taxon>Betaproteobacteria</taxon>
        <taxon>Burkholderiales</taxon>
        <taxon>Comamonadaceae</taxon>
        <taxon>Rhodoferax</taxon>
    </lineage>
</organism>
<dbReference type="InterPro" id="IPR021317">
    <property type="entry name" value="DUF2917"/>
</dbReference>
<dbReference type="RefSeq" id="WP_223905919.1">
    <property type="nucleotide sequence ID" value="NZ_AP024238.1"/>
</dbReference>
<keyword evidence="2" id="KW-1185">Reference proteome</keyword>
<evidence type="ECO:0008006" key="3">
    <source>
        <dbReference type="Google" id="ProtNLM"/>
    </source>
</evidence>
<accession>A0ABM7MTU9</accession>
<dbReference type="Pfam" id="PF11142">
    <property type="entry name" value="DUF2917"/>
    <property type="match status" value="1"/>
</dbReference>
<sequence length="106" mass="11807">MNIQSEQLTVKATPRSTLEFTDVHGHTLACLEGTLWVTQHMDTYDWVLLPGQSMTIVSNGPVFVSACRQNATFFLSQRVPEPCEKFIKPFLPAGFYQSSISCGDHA</sequence>
<reference evidence="1 2" key="1">
    <citation type="journal article" date="2021" name="Microbiol. Spectr.">
        <title>A Single Bacterium Capable of Oxidation and Reduction of Iron at Circumneutral pH.</title>
        <authorList>
            <person name="Kato S."/>
            <person name="Ohkuma M."/>
        </authorList>
    </citation>
    <scope>NUCLEOTIDE SEQUENCE [LARGE SCALE GENOMIC DNA]</scope>
    <source>
        <strain evidence="1 2">MIZ03</strain>
    </source>
</reference>
<dbReference type="Proteomes" id="UP000824366">
    <property type="component" value="Chromosome"/>
</dbReference>
<proteinExistence type="predicted"/>